<evidence type="ECO:0000256" key="1">
    <source>
        <dbReference type="ARBA" id="ARBA00008857"/>
    </source>
</evidence>
<evidence type="ECO:0000313" key="5">
    <source>
        <dbReference type="EMBL" id="QOR73713.1"/>
    </source>
</evidence>
<reference evidence="5 6" key="1">
    <citation type="submission" date="2020-10" db="EMBL/GenBank/DDBJ databases">
        <title>Complete genome of Cruoricapor ignavus strain M1214 isolated from the blood culture of a febrile patient.</title>
        <authorList>
            <person name="Guglielmino C.J.D."/>
        </authorList>
    </citation>
    <scope>NUCLEOTIDE SEQUENCE [LARGE SCALE GENOMIC DNA]</scope>
    <source>
        <strain evidence="5 6">M1214</strain>
    </source>
</reference>
<dbReference type="Gene3D" id="1.10.443.10">
    <property type="entry name" value="Intergrase catalytic core"/>
    <property type="match status" value="1"/>
</dbReference>
<dbReference type="PANTHER" id="PTHR30349">
    <property type="entry name" value="PHAGE INTEGRASE-RELATED"/>
    <property type="match status" value="1"/>
</dbReference>
<dbReference type="PANTHER" id="PTHR30349:SF41">
    <property type="entry name" value="INTEGRASE_RECOMBINASE PROTEIN MJ0367-RELATED"/>
    <property type="match status" value="1"/>
</dbReference>
<evidence type="ECO:0000313" key="6">
    <source>
        <dbReference type="Proteomes" id="UP000593605"/>
    </source>
</evidence>
<protein>
    <recommendedName>
        <fullName evidence="4">Tyr recombinase domain-containing protein</fullName>
    </recommendedName>
</protein>
<dbReference type="EMBL" id="CP063145">
    <property type="protein sequence ID" value="QOR73713.1"/>
    <property type="molecule type" value="Genomic_DNA"/>
</dbReference>
<proteinExistence type="inferred from homology"/>
<dbReference type="InterPro" id="IPR002104">
    <property type="entry name" value="Integrase_catalytic"/>
</dbReference>
<dbReference type="AlphaFoldDB" id="A0A7M1T458"/>
<dbReference type="GO" id="GO:0015074">
    <property type="term" value="P:DNA integration"/>
    <property type="evidence" value="ECO:0007669"/>
    <property type="project" value="InterPro"/>
</dbReference>
<gene>
    <name evidence="5" type="ORF">IMZ16_09400</name>
</gene>
<dbReference type="GO" id="GO:0003677">
    <property type="term" value="F:DNA binding"/>
    <property type="evidence" value="ECO:0007669"/>
    <property type="project" value="UniProtKB-KW"/>
</dbReference>
<sequence>MPTKKRKPRTELRNGCSRTEVFIFPKNYKSLRNKSDLDKDWFVACRFFDPKFAEQYPKGFQFRKRVNEFEDIQERKYAAEHFKRMLESQLDEKHYNPITKTFMYSDFAELRPDMDTKAALQTALQKVSGSASYVKQIKWCVNNVLKAMKALNYDILNIEEIRLHHIKNSLEFLNLSDYTYNKFLQYLKRIFDELIEYGCADHNPCRDIRKKKYTPEKQREIISDSQLKFIDPYLKKNYPEFYRYRMIFGYSAGRSSELMKVRKKDVRLEEQEFLVQIQKGRKAVWKTKVITLDAVPFWKEILELAENDDDYLFSVGLVPGEKAISPSQITRRWNRLVKKSSKILDDAGNPVKVTADFYTLKHKFLDELDALEDAAPIIPLAQAAASHTTNRTTGIYATGRERRKNDKLKQLKLAQ</sequence>
<dbReference type="InterPro" id="IPR010998">
    <property type="entry name" value="Integrase_recombinase_N"/>
</dbReference>
<feature type="domain" description="Tyr recombinase" evidence="4">
    <location>
        <begin position="208"/>
        <end position="409"/>
    </location>
</feature>
<organism evidence="5 6">
    <name type="scientific">Cruoricaptor ignavus</name>
    <dbReference type="NCBI Taxonomy" id="1118202"/>
    <lineage>
        <taxon>Bacteria</taxon>
        <taxon>Pseudomonadati</taxon>
        <taxon>Bacteroidota</taxon>
        <taxon>Flavobacteriia</taxon>
        <taxon>Flavobacteriales</taxon>
        <taxon>Weeksellaceae</taxon>
        <taxon>Cruoricaptor</taxon>
    </lineage>
</organism>
<dbReference type="GO" id="GO:0006310">
    <property type="term" value="P:DNA recombination"/>
    <property type="evidence" value="ECO:0007669"/>
    <property type="project" value="UniProtKB-KW"/>
</dbReference>
<dbReference type="KEGG" id="civ:IMZ16_09400"/>
<dbReference type="InterPro" id="IPR013762">
    <property type="entry name" value="Integrase-like_cat_sf"/>
</dbReference>
<keyword evidence="3" id="KW-0233">DNA recombination</keyword>
<dbReference type="InterPro" id="IPR011010">
    <property type="entry name" value="DNA_brk_join_enz"/>
</dbReference>
<dbReference type="InterPro" id="IPR050090">
    <property type="entry name" value="Tyrosine_recombinase_XerCD"/>
</dbReference>
<dbReference type="PROSITE" id="PS51898">
    <property type="entry name" value="TYR_RECOMBINASE"/>
    <property type="match status" value="1"/>
</dbReference>
<keyword evidence="2" id="KW-0238">DNA-binding</keyword>
<evidence type="ECO:0000259" key="4">
    <source>
        <dbReference type="PROSITE" id="PS51898"/>
    </source>
</evidence>
<dbReference type="RefSeq" id="WP_193439823.1">
    <property type="nucleotide sequence ID" value="NZ_CP063145.1"/>
</dbReference>
<name>A0A7M1T458_9FLAO</name>
<dbReference type="Gene3D" id="1.10.150.130">
    <property type="match status" value="1"/>
</dbReference>
<dbReference type="Proteomes" id="UP000593605">
    <property type="component" value="Chromosome"/>
</dbReference>
<evidence type="ECO:0000256" key="3">
    <source>
        <dbReference type="ARBA" id="ARBA00023172"/>
    </source>
</evidence>
<dbReference type="SUPFAM" id="SSF56349">
    <property type="entry name" value="DNA breaking-rejoining enzymes"/>
    <property type="match status" value="1"/>
</dbReference>
<accession>A0A7M1T458</accession>
<evidence type="ECO:0000256" key="2">
    <source>
        <dbReference type="ARBA" id="ARBA00023125"/>
    </source>
</evidence>
<comment type="similarity">
    <text evidence="1">Belongs to the 'phage' integrase family.</text>
</comment>